<reference evidence="5" key="1">
    <citation type="submission" date="2021-07" db="EMBL/GenBank/DDBJ databases">
        <title>Elsinoe batatas strain:CRI-CJ2 Genome sequencing and assembly.</title>
        <authorList>
            <person name="Huang L."/>
        </authorList>
    </citation>
    <scope>NUCLEOTIDE SEQUENCE</scope>
    <source>
        <strain evidence="5">CRI-CJ2</strain>
    </source>
</reference>
<dbReference type="GO" id="GO:0007021">
    <property type="term" value="P:tubulin complex assembly"/>
    <property type="evidence" value="ECO:0007669"/>
    <property type="project" value="TreeGrafter"/>
</dbReference>
<dbReference type="InterPro" id="IPR012945">
    <property type="entry name" value="Tubulin-bd_cofactor_C_dom"/>
</dbReference>
<gene>
    <name evidence="5" type="ORF">KVT40_001990</name>
</gene>
<evidence type="ECO:0000256" key="1">
    <source>
        <dbReference type="ARBA" id="ARBA00008848"/>
    </source>
</evidence>
<dbReference type="EMBL" id="JAESVG020000002">
    <property type="protein sequence ID" value="KAG8630371.1"/>
    <property type="molecule type" value="Genomic_DNA"/>
</dbReference>
<feature type="region of interest" description="Disordered" evidence="3">
    <location>
        <begin position="100"/>
        <end position="164"/>
    </location>
</feature>
<keyword evidence="6" id="KW-1185">Reference proteome</keyword>
<feature type="compositionally biased region" description="Low complexity" evidence="3">
    <location>
        <begin position="137"/>
        <end position="150"/>
    </location>
</feature>
<comment type="similarity">
    <text evidence="1">Belongs to the TBCC family.</text>
</comment>
<evidence type="ECO:0000313" key="5">
    <source>
        <dbReference type="EMBL" id="KAG8630371.1"/>
    </source>
</evidence>
<evidence type="ECO:0000259" key="4">
    <source>
        <dbReference type="PROSITE" id="PS51329"/>
    </source>
</evidence>
<feature type="compositionally biased region" description="Basic and acidic residues" evidence="3">
    <location>
        <begin position="118"/>
        <end position="131"/>
    </location>
</feature>
<dbReference type="SMART" id="SM00673">
    <property type="entry name" value="CARP"/>
    <property type="match status" value="1"/>
</dbReference>
<dbReference type="PANTHER" id="PTHR15139:SF0">
    <property type="entry name" value="TUBULIN-SPECIFIC CHAPERONE C"/>
    <property type="match status" value="1"/>
</dbReference>
<keyword evidence="2" id="KW-0143">Chaperone</keyword>
<dbReference type="InterPro" id="IPR016098">
    <property type="entry name" value="CAP/MinC_C"/>
</dbReference>
<dbReference type="InterPro" id="IPR027684">
    <property type="entry name" value="TBCC"/>
</dbReference>
<dbReference type="OrthoDB" id="194775at2759"/>
<organism evidence="5 6">
    <name type="scientific">Elsinoe batatas</name>
    <dbReference type="NCBI Taxonomy" id="2601811"/>
    <lineage>
        <taxon>Eukaryota</taxon>
        <taxon>Fungi</taxon>
        <taxon>Dikarya</taxon>
        <taxon>Ascomycota</taxon>
        <taxon>Pezizomycotina</taxon>
        <taxon>Dothideomycetes</taxon>
        <taxon>Dothideomycetidae</taxon>
        <taxon>Myriangiales</taxon>
        <taxon>Elsinoaceae</taxon>
        <taxon>Elsinoe</taxon>
    </lineage>
</organism>
<protein>
    <recommendedName>
        <fullName evidence="4">C-CAP/cofactor C-like domain-containing protein</fullName>
    </recommendedName>
</protein>
<dbReference type="GO" id="GO:0007023">
    <property type="term" value="P:post-chaperonin tubulin folding pathway"/>
    <property type="evidence" value="ECO:0007669"/>
    <property type="project" value="InterPro"/>
</dbReference>
<dbReference type="Proteomes" id="UP000809789">
    <property type="component" value="Unassembled WGS sequence"/>
</dbReference>
<dbReference type="InterPro" id="IPR017901">
    <property type="entry name" value="C-CAP_CF_C-like"/>
</dbReference>
<accession>A0A8K0L5N4</accession>
<dbReference type="InterPro" id="IPR006599">
    <property type="entry name" value="CARP_motif"/>
</dbReference>
<evidence type="ECO:0000256" key="3">
    <source>
        <dbReference type="SAM" id="MobiDB-lite"/>
    </source>
</evidence>
<feature type="domain" description="C-CAP/cofactor C-like" evidence="4">
    <location>
        <begin position="152"/>
        <end position="313"/>
    </location>
</feature>
<sequence>MTRTDDNPEDVWFSKADVLQQSLQSIQDEHTAGKKRIPELQADFNALSQDYAALIRSSDHFVATLPPHGQKRIKEKVETLTTKHDFLKIKIRPRQKFSFRKSATSNVSATSTPPPPQADHKPPKHTAESKNSDLPTIVSSVGSSGSIGVSQPTPEPTFPASNTPLIRRPSFSNIPLRIAYQSDVYLSLSPRANVDGKMATLLSLKRSVVNLSLRASSQKALSTLSAKNISDSLLMLGHIDGAVHITGLDKCRVAVSCRQFRMHESKDVDVYLSCSSEPIIEDCKDIRFGELPSILNSKQSRQQQWRDVKDFDWVGAGASPNWRILDPGERIDDQTLEKVRNDELDREEALQTLGLSVTR</sequence>
<feature type="compositionally biased region" description="Polar residues" evidence="3">
    <location>
        <begin position="101"/>
        <end position="111"/>
    </location>
</feature>
<dbReference type="Gene3D" id="2.160.20.70">
    <property type="match status" value="1"/>
</dbReference>
<comment type="caution">
    <text evidence="5">The sequence shown here is derived from an EMBL/GenBank/DDBJ whole genome shotgun (WGS) entry which is preliminary data.</text>
</comment>
<dbReference type="AlphaFoldDB" id="A0A8K0L5N4"/>
<dbReference type="GO" id="GO:0005737">
    <property type="term" value="C:cytoplasm"/>
    <property type="evidence" value="ECO:0007669"/>
    <property type="project" value="TreeGrafter"/>
</dbReference>
<evidence type="ECO:0000256" key="2">
    <source>
        <dbReference type="ARBA" id="ARBA00023186"/>
    </source>
</evidence>
<dbReference type="PROSITE" id="PS51329">
    <property type="entry name" value="C_CAP_COFACTOR_C"/>
    <property type="match status" value="1"/>
</dbReference>
<evidence type="ECO:0000313" key="6">
    <source>
        <dbReference type="Proteomes" id="UP000809789"/>
    </source>
</evidence>
<dbReference type="PANTHER" id="PTHR15139">
    <property type="entry name" value="TUBULIN FOLDING COFACTOR C"/>
    <property type="match status" value="1"/>
</dbReference>
<proteinExistence type="inferred from homology"/>
<name>A0A8K0L5N4_9PEZI</name>
<dbReference type="Pfam" id="PF07986">
    <property type="entry name" value="TBCC"/>
    <property type="match status" value="1"/>
</dbReference>